<protein>
    <submittedName>
        <fullName evidence="11">Mis12-domain-containing protein</fullName>
    </submittedName>
</protein>
<evidence type="ECO:0000256" key="5">
    <source>
        <dbReference type="ARBA" id="ARBA00022776"/>
    </source>
</evidence>
<keyword evidence="7" id="KW-0175">Coiled coil</keyword>
<reference evidence="11" key="1">
    <citation type="journal article" date="2020" name="Stud. Mycol.">
        <title>101 Dothideomycetes genomes: a test case for predicting lifestyles and emergence of pathogens.</title>
        <authorList>
            <person name="Haridas S."/>
            <person name="Albert R."/>
            <person name="Binder M."/>
            <person name="Bloem J."/>
            <person name="Labutti K."/>
            <person name="Salamov A."/>
            <person name="Andreopoulos B."/>
            <person name="Baker S."/>
            <person name="Barry K."/>
            <person name="Bills G."/>
            <person name="Bluhm B."/>
            <person name="Cannon C."/>
            <person name="Castanera R."/>
            <person name="Culley D."/>
            <person name="Daum C."/>
            <person name="Ezra D."/>
            <person name="Gonzalez J."/>
            <person name="Henrissat B."/>
            <person name="Kuo A."/>
            <person name="Liang C."/>
            <person name="Lipzen A."/>
            <person name="Lutzoni F."/>
            <person name="Magnuson J."/>
            <person name="Mondo S."/>
            <person name="Nolan M."/>
            <person name="Ohm R."/>
            <person name="Pangilinan J."/>
            <person name="Park H.-J."/>
            <person name="Ramirez L."/>
            <person name="Alfaro M."/>
            <person name="Sun H."/>
            <person name="Tritt A."/>
            <person name="Yoshinaga Y."/>
            <person name="Zwiers L.-H."/>
            <person name="Turgeon B."/>
            <person name="Goodwin S."/>
            <person name="Spatafora J."/>
            <person name="Crous P."/>
            <person name="Grigoriev I."/>
        </authorList>
    </citation>
    <scope>NUCLEOTIDE SEQUENCE</scope>
    <source>
        <strain evidence="11">CBS 113979</strain>
    </source>
</reference>
<evidence type="ECO:0000256" key="3">
    <source>
        <dbReference type="ARBA" id="ARBA00022454"/>
    </source>
</evidence>
<proteinExistence type="inferred from homology"/>
<dbReference type="GO" id="GO:0000070">
    <property type="term" value="P:mitotic sister chromatid segregation"/>
    <property type="evidence" value="ECO:0007669"/>
    <property type="project" value="TreeGrafter"/>
</dbReference>
<evidence type="ECO:0000256" key="9">
    <source>
        <dbReference type="ARBA" id="ARBA00023328"/>
    </source>
</evidence>
<keyword evidence="4" id="KW-0132">Cell division</keyword>
<dbReference type="Proteomes" id="UP000800041">
    <property type="component" value="Unassembled WGS sequence"/>
</dbReference>
<dbReference type="AlphaFoldDB" id="A0A6G1GZT7"/>
<feature type="region of interest" description="Disordered" evidence="10">
    <location>
        <begin position="185"/>
        <end position="215"/>
    </location>
</feature>
<organism evidence="11 12">
    <name type="scientific">Aulographum hederae CBS 113979</name>
    <dbReference type="NCBI Taxonomy" id="1176131"/>
    <lineage>
        <taxon>Eukaryota</taxon>
        <taxon>Fungi</taxon>
        <taxon>Dikarya</taxon>
        <taxon>Ascomycota</taxon>
        <taxon>Pezizomycotina</taxon>
        <taxon>Dothideomycetes</taxon>
        <taxon>Pleosporomycetidae</taxon>
        <taxon>Aulographales</taxon>
        <taxon>Aulographaceae</taxon>
    </lineage>
</organism>
<sequence length="368" mass="39640">MASVKQIETSLLTEHLRYTPLTLIDDIINTINELVNRAVDAVEAGLLAADPSALGFAARAEAENVTLEKDDDGKPQYPEARGEIEEGVHKLETLLESNVDRNFDKLEIWVLRNVLTLSGDLVPWVRLGHYENLTIPSSDKPVDPSITPETIHALRRKLQETRKLQTALLTEQARNEALLSQLRSVLSPSGTVEPKTEHTSSSPDRNASAAPPPGAFSFLTSIPAAQTLGLKPILSTTTTTSANTNPSQSSQGPLAQNTAFALSQLPALRTLLATLRPALTSLPSKRLCDGDDAGGGAERERREYIETQTMRILERRGIDVKAGVGAVEGMGRRVGIEEVGALEGVVGAFGRRGDGAEEQGGDKMDVEE</sequence>
<comment type="similarity">
    <text evidence="2">Belongs to the mis12 family.</text>
</comment>
<gene>
    <name evidence="11" type="ORF">K402DRAFT_412706</name>
</gene>
<keyword evidence="8" id="KW-0131">Cell cycle</keyword>
<evidence type="ECO:0000256" key="2">
    <source>
        <dbReference type="ARBA" id="ARBA00008643"/>
    </source>
</evidence>
<keyword evidence="3" id="KW-0158">Chromosome</keyword>
<accession>A0A6G1GZT7</accession>
<name>A0A6G1GZT7_9PEZI</name>
<keyword evidence="6" id="KW-0995">Kinetochore</keyword>
<dbReference type="GO" id="GO:0000444">
    <property type="term" value="C:MIS12/MIND type complex"/>
    <property type="evidence" value="ECO:0007669"/>
    <property type="project" value="TreeGrafter"/>
</dbReference>
<evidence type="ECO:0000256" key="7">
    <source>
        <dbReference type="ARBA" id="ARBA00023054"/>
    </source>
</evidence>
<dbReference type="Pfam" id="PF05859">
    <property type="entry name" value="Mis12"/>
    <property type="match status" value="1"/>
</dbReference>
<dbReference type="OrthoDB" id="1884855at2759"/>
<evidence type="ECO:0000256" key="1">
    <source>
        <dbReference type="ARBA" id="ARBA00004629"/>
    </source>
</evidence>
<evidence type="ECO:0000313" key="11">
    <source>
        <dbReference type="EMBL" id="KAF1986307.1"/>
    </source>
</evidence>
<evidence type="ECO:0000256" key="4">
    <source>
        <dbReference type="ARBA" id="ARBA00022618"/>
    </source>
</evidence>
<keyword evidence="5" id="KW-0498">Mitosis</keyword>
<keyword evidence="12" id="KW-1185">Reference proteome</keyword>
<dbReference type="GO" id="GO:0051382">
    <property type="term" value="P:kinetochore assembly"/>
    <property type="evidence" value="ECO:0007669"/>
    <property type="project" value="TreeGrafter"/>
</dbReference>
<dbReference type="PANTHER" id="PTHR14527">
    <property type="entry name" value="PROTEIN MIS12 HOMOLOG"/>
    <property type="match status" value="1"/>
</dbReference>
<comment type="subcellular location">
    <subcellularLocation>
        <location evidence="1">Chromosome</location>
        <location evidence="1">Centromere</location>
        <location evidence="1">Kinetochore</location>
    </subcellularLocation>
</comment>
<dbReference type="GO" id="GO:0005634">
    <property type="term" value="C:nucleus"/>
    <property type="evidence" value="ECO:0007669"/>
    <property type="project" value="InterPro"/>
</dbReference>
<evidence type="ECO:0000313" key="12">
    <source>
        <dbReference type="Proteomes" id="UP000800041"/>
    </source>
</evidence>
<dbReference type="InterPro" id="IPR008685">
    <property type="entry name" value="Centromere_Mis12"/>
</dbReference>
<keyword evidence="9" id="KW-0137">Centromere</keyword>
<dbReference type="EMBL" id="ML977157">
    <property type="protein sequence ID" value="KAF1986307.1"/>
    <property type="molecule type" value="Genomic_DNA"/>
</dbReference>
<dbReference type="GO" id="GO:0051301">
    <property type="term" value="P:cell division"/>
    <property type="evidence" value="ECO:0007669"/>
    <property type="project" value="UniProtKB-KW"/>
</dbReference>
<dbReference type="PANTHER" id="PTHR14527:SF2">
    <property type="entry name" value="PROTEIN MIS12 HOMOLOG"/>
    <property type="match status" value="1"/>
</dbReference>
<evidence type="ECO:0000256" key="6">
    <source>
        <dbReference type="ARBA" id="ARBA00022838"/>
    </source>
</evidence>
<evidence type="ECO:0000256" key="8">
    <source>
        <dbReference type="ARBA" id="ARBA00023306"/>
    </source>
</evidence>
<evidence type="ECO:0000256" key="10">
    <source>
        <dbReference type="SAM" id="MobiDB-lite"/>
    </source>
</evidence>